<dbReference type="SUPFAM" id="SSF57850">
    <property type="entry name" value="RING/U-box"/>
    <property type="match status" value="1"/>
</dbReference>
<dbReference type="InterPro" id="IPR011009">
    <property type="entry name" value="Kinase-like_dom_sf"/>
</dbReference>
<keyword evidence="6" id="KW-0808">Transferase</keyword>
<evidence type="ECO:0000256" key="6">
    <source>
        <dbReference type="ARBA" id="ARBA00022679"/>
    </source>
</evidence>
<keyword evidence="10 11" id="KW-0067">ATP-binding</keyword>
<evidence type="ECO:0000256" key="7">
    <source>
        <dbReference type="ARBA" id="ARBA00022741"/>
    </source>
</evidence>
<dbReference type="EMBL" id="OIVN01002358">
    <property type="protein sequence ID" value="SPD02975.1"/>
    <property type="molecule type" value="Genomic_DNA"/>
</dbReference>
<dbReference type="PROSITE" id="PS00108">
    <property type="entry name" value="PROTEIN_KINASE_ST"/>
    <property type="match status" value="1"/>
</dbReference>
<feature type="binding site" evidence="11">
    <location>
        <position position="569"/>
    </location>
    <ligand>
        <name>ATP</name>
        <dbReference type="ChEBI" id="CHEBI:30616"/>
    </ligand>
</feature>
<feature type="coiled-coil region" evidence="12">
    <location>
        <begin position="417"/>
        <end position="514"/>
    </location>
</feature>
<gene>
    <name evidence="16" type="ORF">FSB_LOCUS30857</name>
</gene>
<keyword evidence="8" id="KW-0418">Kinase</keyword>
<sequence length="900" mass="100609">MAMVSTVPAITHRADSIRVHDIGVSRSTSNRQEIEEEPVARMIDDKIYVAVGKEVKESKSTVVWALQNSGGKKVCIILVHSPAQMIPLMGTKFRASSLKEQEVRAYREIEKQNMQKILNEYLLMCRVMGVRAEKLFIEMDCIEKGIVELVRQHGIKKLVMGAAADKHHSRRMMDLKSKKAIYVRQQAPASCHIQFVCKGHLIHTREGNSHGADVEVASPLLPVSPNSETGQSSQLGPRSITMGPTTFVALTNPAQDLLRRVMSANNEKLGGNRTYVSPVNTEGLSAPSSRLDADGDSSESDGLSGSSPQGSVYSYFYNEVPLLPHVGSEGSENGLEPQSKEDLHRSSPPSVLEWVLMIDGFLQDGSIDDALYDQLEQAMAEARNARREAFQETVKRGKAEKDAIDAIRRAKASENFYVEALKQRKENEEALAKEKEQLEKMKNQCDEVKEELQIAQDQKSSLERQIAVSEQMVKELEQKIISAVELLQNYKREREELQTERDNALKEAEELRKKQGEASSTHMPQFFSDFSFSELEEATQNFDPSLKIGEGGYGNIYKGVLRHTQVAIKMLHSHSLQGPSEFQQEVDVLSKLRHPNLVTLIGACPESWALIYEYLPNGSLEDRLSCKDNSPPLPWQIRIRIAAELCSALIFLHSCKPNSIIHGDLKPANILLDANFVSKLSDFGICRLLCHDEISSNNSTLCWKTDPKGTFAYMDPEFLATAELTPKSDVYSFGIILLRLLTGRSALGITKEVQYALDCGNLKVLLDPLAGDWPFVQAEQLARLALRCCEINRRSRPDLGSDVWRVLEPMRASCGGSSSFRLGSEEHCQPPSYFICPIFHEVMQDPHVAADGFTYEAEALRGWLDSGHDTSPMTNVKLEHCNLVPNHALRSAIQEWLQQH</sequence>
<dbReference type="InterPro" id="IPR051348">
    <property type="entry name" value="U-box_ubiquitin_ligases"/>
</dbReference>
<evidence type="ECO:0000256" key="10">
    <source>
        <dbReference type="ARBA" id="ARBA00022840"/>
    </source>
</evidence>
<dbReference type="PROSITE" id="PS51698">
    <property type="entry name" value="U_BOX"/>
    <property type="match status" value="1"/>
</dbReference>
<proteinExistence type="predicted"/>
<dbReference type="AlphaFoldDB" id="A0A2N9GTR1"/>
<name>A0A2N9GTR1_FAGSY</name>
<feature type="domain" description="U-box" evidence="15">
    <location>
        <begin position="829"/>
        <end position="900"/>
    </location>
</feature>
<evidence type="ECO:0000256" key="1">
    <source>
        <dbReference type="ARBA" id="ARBA00000900"/>
    </source>
</evidence>
<keyword evidence="5" id="KW-0723">Serine/threonine-protein kinase</keyword>
<dbReference type="Gene3D" id="3.30.40.10">
    <property type="entry name" value="Zinc/RING finger domain, C3HC4 (zinc finger)"/>
    <property type="match status" value="1"/>
</dbReference>
<evidence type="ECO:0000259" key="15">
    <source>
        <dbReference type="PROSITE" id="PS51698"/>
    </source>
</evidence>
<evidence type="ECO:0000256" key="9">
    <source>
        <dbReference type="ARBA" id="ARBA00022786"/>
    </source>
</evidence>
<evidence type="ECO:0000256" key="3">
    <source>
        <dbReference type="ARBA" id="ARBA00004906"/>
    </source>
</evidence>
<dbReference type="Gene3D" id="3.40.50.620">
    <property type="entry name" value="HUPs"/>
    <property type="match status" value="1"/>
</dbReference>
<dbReference type="CDD" id="cd01989">
    <property type="entry name" value="USP_STK_Ubox_N"/>
    <property type="match status" value="1"/>
</dbReference>
<dbReference type="InterPro" id="IPR000719">
    <property type="entry name" value="Prot_kinase_dom"/>
</dbReference>
<evidence type="ECO:0000256" key="2">
    <source>
        <dbReference type="ARBA" id="ARBA00003861"/>
    </source>
</evidence>
<dbReference type="InterPro" id="IPR017441">
    <property type="entry name" value="Protein_kinase_ATP_BS"/>
</dbReference>
<organism evidence="16">
    <name type="scientific">Fagus sylvatica</name>
    <name type="common">Beechnut</name>
    <dbReference type="NCBI Taxonomy" id="28930"/>
    <lineage>
        <taxon>Eukaryota</taxon>
        <taxon>Viridiplantae</taxon>
        <taxon>Streptophyta</taxon>
        <taxon>Embryophyta</taxon>
        <taxon>Tracheophyta</taxon>
        <taxon>Spermatophyta</taxon>
        <taxon>Magnoliopsida</taxon>
        <taxon>eudicotyledons</taxon>
        <taxon>Gunneridae</taxon>
        <taxon>Pentapetalae</taxon>
        <taxon>rosids</taxon>
        <taxon>fabids</taxon>
        <taxon>Fagales</taxon>
        <taxon>Fagaceae</taxon>
        <taxon>Fagus</taxon>
    </lineage>
</organism>
<dbReference type="InterPro" id="IPR013083">
    <property type="entry name" value="Znf_RING/FYVE/PHD"/>
</dbReference>
<reference evidence="16" key="1">
    <citation type="submission" date="2018-02" db="EMBL/GenBank/DDBJ databases">
        <authorList>
            <person name="Cohen D.B."/>
            <person name="Kent A.D."/>
        </authorList>
    </citation>
    <scope>NUCLEOTIDE SEQUENCE</scope>
</reference>
<feature type="region of interest" description="Disordered" evidence="13">
    <location>
        <begin position="269"/>
        <end position="308"/>
    </location>
</feature>
<dbReference type="SMART" id="SM00504">
    <property type="entry name" value="Ubox"/>
    <property type="match status" value="1"/>
</dbReference>
<dbReference type="EC" id="2.3.2.27" evidence="4"/>
<keyword evidence="9" id="KW-0833">Ubl conjugation pathway</keyword>
<dbReference type="GO" id="GO:0005524">
    <property type="term" value="F:ATP binding"/>
    <property type="evidence" value="ECO:0007669"/>
    <property type="project" value="UniProtKB-UniRule"/>
</dbReference>
<evidence type="ECO:0000256" key="11">
    <source>
        <dbReference type="PROSITE-ProRule" id="PRU10141"/>
    </source>
</evidence>
<evidence type="ECO:0000256" key="5">
    <source>
        <dbReference type="ARBA" id="ARBA00022527"/>
    </source>
</evidence>
<evidence type="ECO:0000256" key="13">
    <source>
        <dbReference type="SAM" id="MobiDB-lite"/>
    </source>
</evidence>
<dbReference type="SUPFAM" id="SSF56112">
    <property type="entry name" value="Protein kinase-like (PK-like)"/>
    <property type="match status" value="1"/>
</dbReference>
<dbReference type="PROSITE" id="PS00107">
    <property type="entry name" value="PROTEIN_KINASE_ATP"/>
    <property type="match status" value="1"/>
</dbReference>
<feature type="domain" description="Protein kinase" evidence="14">
    <location>
        <begin position="542"/>
        <end position="811"/>
    </location>
</feature>
<dbReference type="Pfam" id="PF04564">
    <property type="entry name" value="U-box"/>
    <property type="match status" value="1"/>
</dbReference>
<comment type="pathway">
    <text evidence="3">Protein modification; protein ubiquitination.</text>
</comment>
<feature type="compositionally biased region" description="Polar residues" evidence="13">
    <location>
        <begin position="274"/>
        <end position="288"/>
    </location>
</feature>
<dbReference type="SMART" id="SM00220">
    <property type="entry name" value="S_TKc"/>
    <property type="match status" value="1"/>
</dbReference>
<evidence type="ECO:0000256" key="12">
    <source>
        <dbReference type="SAM" id="Coils"/>
    </source>
</evidence>
<dbReference type="Gene3D" id="1.10.510.10">
    <property type="entry name" value="Transferase(Phosphotransferase) domain 1"/>
    <property type="match status" value="1"/>
</dbReference>
<dbReference type="PANTHER" id="PTHR45647">
    <property type="entry name" value="OS02G0152300 PROTEIN"/>
    <property type="match status" value="1"/>
</dbReference>
<dbReference type="Gene3D" id="3.30.200.20">
    <property type="entry name" value="Phosphorylase Kinase, domain 1"/>
    <property type="match status" value="1"/>
</dbReference>
<dbReference type="CDD" id="cd14066">
    <property type="entry name" value="STKc_IRAK"/>
    <property type="match status" value="1"/>
</dbReference>
<dbReference type="InterPro" id="IPR003613">
    <property type="entry name" value="Ubox_domain"/>
</dbReference>
<keyword evidence="12" id="KW-0175">Coiled coil</keyword>
<dbReference type="FunFam" id="3.30.40.10:FF:000428">
    <property type="entry name" value="U-box domain-containing protein 54"/>
    <property type="match status" value="1"/>
</dbReference>
<feature type="region of interest" description="Disordered" evidence="13">
    <location>
        <begin position="327"/>
        <end position="346"/>
    </location>
</feature>
<evidence type="ECO:0000259" key="14">
    <source>
        <dbReference type="PROSITE" id="PS50011"/>
    </source>
</evidence>
<evidence type="ECO:0000256" key="8">
    <source>
        <dbReference type="ARBA" id="ARBA00022777"/>
    </source>
</evidence>
<dbReference type="GO" id="GO:0016567">
    <property type="term" value="P:protein ubiquitination"/>
    <property type="evidence" value="ECO:0007669"/>
    <property type="project" value="UniProtKB-UniPathway"/>
</dbReference>
<comment type="catalytic activity">
    <reaction evidence="1">
        <text>S-ubiquitinyl-[E2 ubiquitin-conjugating enzyme]-L-cysteine + [acceptor protein]-L-lysine = [E2 ubiquitin-conjugating enzyme]-L-cysteine + N(6)-ubiquitinyl-[acceptor protein]-L-lysine.</text>
        <dbReference type="EC" id="2.3.2.27"/>
    </reaction>
</comment>
<dbReference type="PROSITE" id="PS50011">
    <property type="entry name" value="PROTEIN_KINASE_DOM"/>
    <property type="match status" value="1"/>
</dbReference>
<dbReference type="FunFam" id="3.30.200.20:FF:000039">
    <property type="entry name" value="receptor-like protein kinase FERONIA"/>
    <property type="match status" value="1"/>
</dbReference>
<dbReference type="PANTHER" id="PTHR45647:SF100">
    <property type="entry name" value="U-BOX DOMAIN-CONTAINING PROTEIN 33"/>
    <property type="match status" value="1"/>
</dbReference>
<protein>
    <recommendedName>
        <fullName evidence="4">RING-type E3 ubiquitin transferase</fullName>
        <ecNumber evidence="4">2.3.2.27</ecNumber>
    </recommendedName>
</protein>
<dbReference type="InterPro" id="IPR014729">
    <property type="entry name" value="Rossmann-like_a/b/a_fold"/>
</dbReference>
<accession>A0A2N9GTR1</accession>
<evidence type="ECO:0000313" key="16">
    <source>
        <dbReference type="EMBL" id="SPD02975.1"/>
    </source>
</evidence>
<dbReference type="UniPathway" id="UPA00143"/>
<dbReference type="CDD" id="cd16655">
    <property type="entry name" value="RING-Ubox_WDSUB1-like"/>
    <property type="match status" value="1"/>
</dbReference>
<keyword evidence="7 11" id="KW-0547">Nucleotide-binding</keyword>
<dbReference type="GO" id="GO:0004674">
    <property type="term" value="F:protein serine/threonine kinase activity"/>
    <property type="evidence" value="ECO:0007669"/>
    <property type="project" value="UniProtKB-KW"/>
</dbReference>
<comment type="function">
    <text evidence="2">Functions as an E3 ubiquitin ligase.</text>
</comment>
<dbReference type="Pfam" id="PF00069">
    <property type="entry name" value="Pkinase"/>
    <property type="match status" value="1"/>
</dbReference>
<dbReference type="InterPro" id="IPR008271">
    <property type="entry name" value="Ser/Thr_kinase_AS"/>
</dbReference>
<dbReference type="GO" id="GO:0061630">
    <property type="term" value="F:ubiquitin protein ligase activity"/>
    <property type="evidence" value="ECO:0007669"/>
    <property type="project" value="UniProtKB-EC"/>
</dbReference>
<evidence type="ECO:0000256" key="4">
    <source>
        <dbReference type="ARBA" id="ARBA00012483"/>
    </source>
</evidence>